<dbReference type="RefSeq" id="WP_186858219.1">
    <property type="nucleotide sequence ID" value="NZ_JACOON010000005.1"/>
</dbReference>
<evidence type="ECO:0000313" key="1">
    <source>
        <dbReference type="EMBL" id="MBC5648767.1"/>
    </source>
</evidence>
<keyword evidence="2" id="KW-1185">Reference proteome</keyword>
<evidence type="ECO:0000313" key="2">
    <source>
        <dbReference type="Proteomes" id="UP000606889"/>
    </source>
</evidence>
<dbReference type="InterPro" id="IPR019271">
    <property type="entry name" value="DUF2284_metal-binding"/>
</dbReference>
<dbReference type="Proteomes" id="UP000606889">
    <property type="component" value="Unassembled WGS sequence"/>
</dbReference>
<dbReference type="EMBL" id="JACOON010000005">
    <property type="protein sequence ID" value="MBC5648767.1"/>
    <property type="molecule type" value="Genomic_DNA"/>
</dbReference>
<comment type="caution">
    <text evidence="1">The sequence shown here is derived from an EMBL/GenBank/DDBJ whole genome shotgun (WGS) entry which is preliminary data.</text>
</comment>
<organism evidence="1 2">
    <name type="scientific">Christensenella tenuis</name>
    <dbReference type="NCBI Taxonomy" id="2763033"/>
    <lineage>
        <taxon>Bacteria</taxon>
        <taxon>Bacillati</taxon>
        <taxon>Bacillota</taxon>
        <taxon>Clostridia</taxon>
        <taxon>Christensenellales</taxon>
        <taxon>Christensenellaceae</taxon>
        <taxon>Christensenella</taxon>
    </lineage>
</organism>
<dbReference type="Pfam" id="PF10050">
    <property type="entry name" value="DUF2284"/>
    <property type="match status" value="1"/>
</dbReference>
<accession>A0ABR7EG72</accession>
<name>A0ABR7EG72_9FIRM</name>
<sequence length="177" mass="19294">MEQRITEELHRLGAMHTAPIEVAKIKFSPELRTLCEMNSCGAYGTNWGCPPGCGEVDELARKAQKYPRGIVYQYVGALEDSFDYEGMMKAGNIFGKISDGIRAFMKENAPDSLVLGAGGCNLCPECTYPDDPCRFPDRKNVSVEACGINVSVLCAKCGLEYIHGPNTVTNTGVVLFK</sequence>
<gene>
    <name evidence="1" type="ORF">H8S18_10505</name>
</gene>
<reference evidence="1 2" key="1">
    <citation type="submission" date="2020-08" db="EMBL/GenBank/DDBJ databases">
        <title>Genome public.</title>
        <authorList>
            <person name="Liu C."/>
            <person name="Sun Q."/>
        </authorList>
    </citation>
    <scope>NUCLEOTIDE SEQUENCE [LARGE SCALE GENOMIC DNA]</scope>
    <source>
        <strain evidence="1 2">NSJ-35</strain>
    </source>
</reference>
<protein>
    <submittedName>
        <fullName evidence="1">DUF2284 domain-containing protein</fullName>
    </submittedName>
</protein>
<proteinExistence type="predicted"/>